<reference evidence="5 6" key="1">
    <citation type="submission" date="2018-11" db="EMBL/GenBank/DDBJ databases">
        <title>Schleiferia aggregans sp. nov., a moderately thermophilic heterotrophic bacterium isolated from microbial mats at a terrestrial hot spring.</title>
        <authorList>
            <person name="Iino T."/>
            <person name="Ohkuma M."/>
            <person name="Haruta S."/>
        </authorList>
    </citation>
    <scope>NUCLEOTIDE SEQUENCE [LARGE SCALE GENOMIC DNA]</scope>
    <source>
        <strain evidence="5 6">LA</strain>
    </source>
</reference>
<proteinExistence type="inferred from homology"/>
<comment type="similarity">
    <text evidence="1 4">Belongs to the DegT/DnrJ/EryC1 family.</text>
</comment>
<evidence type="ECO:0000313" key="5">
    <source>
        <dbReference type="EMBL" id="GCD77334.1"/>
    </source>
</evidence>
<dbReference type="PIRSF" id="PIRSF000390">
    <property type="entry name" value="PLP_StrS"/>
    <property type="match status" value="1"/>
</dbReference>
<dbReference type="PANTHER" id="PTHR30244">
    <property type="entry name" value="TRANSAMINASE"/>
    <property type="match status" value="1"/>
</dbReference>
<protein>
    <submittedName>
        <fullName evidence="5">LPS biosynthesis protein</fullName>
    </submittedName>
</protein>
<feature type="active site" description="Proton acceptor" evidence="2">
    <location>
        <position position="188"/>
    </location>
</feature>
<dbReference type="SUPFAM" id="SSF53383">
    <property type="entry name" value="PLP-dependent transferases"/>
    <property type="match status" value="1"/>
</dbReference>
<dbReference type="CDD" id="cd00616">
    <property type="entry name" value="AHBA_syn"/>
    <property type="match status" value="1"/>
</dbReference>
<dbReference type="Gene3D" id="3.40.640.10">
    <property type="entry name" value="Type I PLP-dependent aspartate aminotransferase-like (Major domain)"/>
    <property type="match status" value="1"/>
</dbReference>
<gene>
    <name evidence="5" type="primary">wlbF</name>
    <name evidence="5" type="ORF">JCM31826_08160</name>
</gene>
<dbReference type="EMBL" id="BHZE01000006">
    <property type="protein sequence ID" value="GCD77334.1"/>
    <property type="molecule type" value="Genomic_DNA"/>
</dbReference>
<feature type="modified residue" description="N6-(pyridoxal phosphate)lysine" evidence="3">
    <location>
        <position position="188"/>
    </location>
</feature>
<dbReference type="GO" id="GO:0000271">
    <property type="term" value="P:polysaccharide biosynthetic process"/>
    <property type="evidence" value="ECO:0007669"/>
    <property type="project" value="TreeGrafter"/>
</dbReference>
<accession>A0A401XK26</accession>
<dbReference type="AlphaFoldDB" id="A0A401XK26"/>
<dbReference type="InterPro" id="IPR015421">
    <property type="entry name" value="PyrdxlP-dep_Trfase_major"/>
</dbReference>
<dbReference type="Proteomes" id="UP000286715">
    <property type="component" value="Unassembled WGS sequence"/>
</dbReference>
<organism evidence="5 6">
    <name type="scientific">Thermaurantimonas aggregans</name>
    <dbReference type="NCBI Taxonomy" id="2173829"/>
    <lineage>
        <taxon>Bacteria</taxon>
        <taxon>Pseudomonadati</taxon>
        <taxon>Bacteroidota</taxon>
        <taxon>Flavobacteriia</taxon>
        <taxon>Flavobacteriales</taxon>
        <taxon>Schleiferiaceae</taxon>
        <taxon>Thermaurantimonas</taxon>
    </lineage>
</organism>
<dbReference type="OrthoDB" id="9810913at2"/>
<dbReference type="Pfam" id="PF01041">
    <property type="entry name" value="DegT_DnrJ_EryC1"/>
    <property type="match status" value="1"/>
</dbReference>
<evidence type="ECO:0000313" key="6">
    <source>
        <dbReference type="Proteomes" id="UP000286715"/>
    </source>
</evidence>
<dbReference type="InterPro" id="IPR015424">
    <property type="entry name" value="PyrdxlP-dep_Trfase"/>
</dbReference>
<evidence type="ECO:0000256" key="2">
    <source>
        <dbReference type="PIRSR" id="PIRSR000390-1"/>
    </source>
</evidence>
<dbReference type="InterPro" id="IPR015422">
    <property type="entry name" value="PyrdxlP-dep_Trfase_small"/>
</dbReference>
<evidence type="ECO:0000256" key="3">
    <source>
        <dbReference type="PIRSR" id="PIRSR000390-2"/>
    </source>
</evidence>
<comment type="caution">
    <text evidence="5">The sequence shown here is derived from an EMBL/GenBank/DDBJ whole genome shotgun (WGS) entry which is preliminary data.</text>
</comment>
<dbReference type="GO" id="GO:0030170">
    <property type="term" value="F:pyridoxal phosphate binding"/>
    <property type="evidence" value="ECO:0007669"/>
    <property type="project" value="TreeGrafter"/>
</dbReference>
<dbReference type="Gene3D" id="3.90.1150.10">
    <property type="entry name" value="Aspartate Aminotransferase, domain 1"/>
    <property type="match status" value="1"/>
</dbReference>
<keyword evidence="6" id="KW-1185">Reference proteome</keyword>
<evidence type="ECO:0000256" key="4">
    <source>
        <dbReference type="RuleBase" id="RU004508"/>
    </source>
</evidence>
<dbReference type="InterPro" id="IPR000653">
    <property type="entry name" value="DegT/StrS_aminotransferase"/>
</dbReference>
<evidence type="ECO:0000256" key="1">
    <source>
        <dbReference type="ARBA" id="ARBA00037999"/>
    </source>
</evidence>
<dbReference type="PANTHER" id="PTHR30244:SF34">
    <property type="entry name" value="DTDP-4-AMINO-4,6-DIDEOXYGALACTOSE TRANSAMINASE"/>
    <property type="match status" value="1"/>
</dbReference>
<dbReference type="GO" id="GO:0008483">
    <property type="term" value="F:transaminase activity"/>
    <property type="evidence" value="ECO:0007669"/>
    <property type="project" value="TreeGrafter"/>
</dbReference>
<keyword evidence="3 4" id="KW-0663">Pyridoxal phosphate</keyword>
<dbReference type="RefSeq" id="WP_124397396.1">
    <property type="nucleotide sequence ID" value="NZ_BHZE01000006.1"/>
</dbReference>
<name>A0A401XK26_9FLAO</name>
<sequence>MKNSKLKIQYAKVFIGERERKHINDVLDSGWLTTAKKTLQFEEKFADYIGAKYACAVNSCTAALHLAVDALGIRPGDKVFIPSMTFTSTAEVVRYVGADPVFLDTEYRTNLITPEILEDAVKKYPDVRFLIIVHYGGQAADLTNIIDICNKNNIKIIEDAAHAFPTKHNGRYIGQFGLITCFSFYANKTITTGEGGMLVTDDESIYNRSKIMRLHGINRDIWDRFTSDKPSWEYDVVDAGFKYNLTDLAAAIGLGQLENAELFRKERQKIAEFYYKNLSDIDCIDLPITYGSFEDHAWHLFPIILNENAPISRNKFIELMSDNGIGTSVHYKPLHQMTYYKEKYNLKPDQFPNAEKTWRGNVSLPIYPFMTEDELEYISDVIHEIFGYF</sequence>